<comment type="caution">
    <text evidence="1">The sequence shown here is derived from an EMBL/GenBank/DDBJ whole genome shotgun (WGS) entry which is preliminary data.</text>
</comment>
<proteinExistence type="predicted"/>
<evidence type="ECO:0000313" key="2">
    <source>
        <dbReference type="Proteomes" id="UP000786811"/>
    </source>
</evidence>
<gene>
    <name evidence="1" type="ORF">HICCMSTLAB_LOCUS8449</name>
</gene>
<name>A0A8J2HEG4_COTCN</name>
<organism evidence="1 2">
    <name type="scientific">Cotesia congregata</name>
    <name type="common">Parasitoid wasp</name>
    <name type="synonym">Apanteles congregatus</name>
    <dbReference type="NCBI Taxonomy" id="51543"/>
    <lineage>
        <taxon>Eukaryota</taxon>
        <taxon>Metazoa</taxon>
        <taxon>Ecdysozoa</taxon>
        <taxon>Arthropoda</taxon>
        <taxon>Hexapoda</taxon>
        <taxon>Insecta</taxon>
        <taxon>Pterygota</taxon>
        <taxon>Neoptera</taxon>
        <taxon>Endopterygota</taxon>
        <taxon>Hymenoptera</taxon>
        <taxon>Apocrita</taxon>
        <taxon>Ichneumonoidea</taxon>
        <taxon>Braconidae</taxon>
        <taxon>Microgastrinae</taxon>
        <taxon>Cotesia</taxon>
    </lineage>
</organism>
<accession>A0A8J2HEG4</accession>
<dbReference type="EMBL" id="CAJNRD030001121">
    <property type="protein sequence ID" value="CAG5096915.1"/>
    <property type="molecule type" value="Genomic_DNA"/>
</dbReference>
<evidence type="ECO:0000313" key="1">
    <source>
        <dbReference type="EMBL" id="CAG5096915.1"/>
    </source>
</evidence>
<dbReference type="Proteomes" id="UP000786811">
    <property type="component" value="Unassembled WGS sequence"/>
</dbReference>
<keyword evidence="2" id="KW-1185">Reference proteome</keyword>
<sequence length="94" mass="10815">MRMLKQQLIGQKKLALNFGLFVEESPDIRRSERVVANQNNVKFKVPNFSTITEKTTFNWFPCSTDPNSIYSEKNLQMATTSMYSVVGPIFVYLS</sequence>
<protein>
    <submittedName>
        <fullName evidence="1">Uncharacterized protein</fullName>
    </submittedName>
</protein>
<reference evidence="1" key="1">
    <citation type="submission" date="2021-04" db="EMBL/GenBank/DDBJ databases">
        <authorList>
            <person name="Chebbi M.A.C M."/>
        </authorList>
    </citation>
    <scope>NUCLEOTIDE SEQUENCE</scope>
</reference>
<dbReference type="AlphaFoldDB" id="A0A8J2HEG4"/>